<accession>A0A7S2ZUK9</accession>
<dbReference type="AlphaFoldDB" id="A0A7S2ZUK9"/>
<dbReference type="Pfam" id="PF10239">
    <property type="entry name" value="DUF2465"/>
    <property type="match status" value="1"/>
</dbReference>
<name>A0A7S2ZUK9_9RHOD</name>
<evidence type="ECO:0000256" key="2">
    <source>
        <dbReference type="SAM" id="MobiDB-lite"/>
    </source>
</evidence>
<evidence type="ECO:0000313" key="3">
    <source>
        <dbReference type="EMBL" id="CAE0050294.1"/>
    </source>
</evidence>
<proteinExistence type="inferred from homology"/>
<feature type="region of interest" description="Disordered" evidence="2">
    <location>
        <begin position="247"/>
        <end position="281"/>
    </location>
</feature>
<protein>
    <submittedName>
        <fullName evidence="3">Uncharacterized protein</fullName>
    </submittedName>
</protein>
<organism evidence="3">
    <name type="scientific">Rhodosorus marinus</name>
    <dbReference type="NCBI Taxonomy" id="101924"/>
    <lineage>
        <taxon>Eukaryota</taxon>
        <taxon>Rhodophyta</taxon>
        <taxon>Stylonematophyceae</taxon>
        <taxon>Stylonematales</taxon>
        <taxon>Stylonemataceae</taxon>
        <taxon>Rhodosorus</taxon>
    </lineage>
</organism>
<gene>
    <name evidence="3" type="ORF">RMAR00112_LOCUS18293</name>
</gene>
<sequence length="281" mass="31911">MQQPVLVENVDAWDILGGDLLRFGFIAEDAILEDLASMEKTLDVARLLLDALGREGDNPVEAVRRLGLKKPSAQTSNDRLILLRFLVTEFQLKKGSFNSRKQQLPELRYDLESISDSLGFKLEKSEDDLLRNCIRKIQEEGTDKWRCELLLSSFDMSIQEVEAITGFVEFVTESKREFRRRGEILLQRFDATLDTFISTPKKRRKIAGKHLLSTIAQERMRVRNLRPVSVYEVFASTTDSLDVVVPRKANQSHKSTPKSFLMGPVPDRGGRHSSPAQSSTT</sequence>
<dbReference type="InterPro" id="IPR018797">
    <property type="entry name" value="FAM98"/>
</dbReference>
<reference evidence="3" key="1">
    <citation type="submission" date="2021-01" db="EMBL/GenBank/DDBJ databases">
        <authorList>
            <person name="Corre E."/>
            <person name="Pelletier E."/>
            <person name="Niang G."/>
            <person name="Scheremetjew M."/>
            <person name="Finn R."/>
            <person name="Kale V."/>
            <person name="Holt S."/>
            <person name="Cochrane G."/>
            <person name="Meng A."/>
            <person name="Brown T."/>
            <person name="Cohen L."/>
        </authorList>
    </citation>
    <scope>NUCLEOTIDE SEQUENCE</scope>
    <source>
        <strain evidence="3">CCMP 769</strain>
    </source>
</reference>
<comment type="similarity">
    <text evidence="1">Belongs to the FAM98 family.</text>
</comment>
<dbReference type="EMBL" id="HBHW01023810">
    <property type="protein sequence ID" value="CAE0050294.1"/>
    <property type="molecule type" value="Transcribed_RNA"/>
</dbReference>
<evidence type="ECO:0000256" key="1">
    <source>
        <dbReference type="ARBA" id="ARBA00007218"/>
    </source>
</evidence>